<reference evidence="2" key="1">
    <citation type="submission" date="2016-10" db="EMBL/GenBank/DDBJ databases">
        <authorList>
            <person name="Varghese N."/>
            <person name="Submissions S."/>
        </authorList>
    </citation>
    <scope>NUCLEOTIDE SEQUENCE [LARGE SCALE GENOMIC DNA]</scope>
    <source>
        <strain evidence="2">GAS369</strain>
    </source>
</reference>
<accession>A0A1H1Q4F5</accession>
<dbReference type="AlphaFoldDB" id="A0A1H1Q4F5"/>
<name>A0A1H1Q4F5_9BRAD</name>
<dbReference type="Proteomes" id="UP000243904">
    <property type="component" value="Chromosome I"/>
</dbReference>
<evidence type="ECO:0000313" key="2">
    <source>
        <dbReference type="Proteomes" id="UP000243904"/>
    </source>
</evidence>
<dbReference type="EMBL" id="LT629750">
    <property type="protein sequence ID" value="SDS18382.1"/>
    <property type="molecule type" value="Genomic_DNA"/>
</dbReference>
<keyword evidence="2" id="KW-1185">Reference proteome</keyword>
<sequence length="44" mass="5101">MGEVVRFIPKSDLERARLIREARAIYESIFPSADPVSEQRNPKQ</sequence>
<protein>
    <submittedName>
        <fullName evidence="1">Uncharacterized protein</fullName>
    </submittedName>
</protein>
<gene>
    <name evidence="1" type="ORF">SAMN05444158_1268</name>
</gene>
<evidence type="ECO:0000313" key="1">
    <source>
        <dbReference type="EMBL" id="SDS18382.1"/>
    </source>
</evidence>
<organism evidence="1 2">
    <name type="scientific">Bradyrhizobium canariense</name>
    <dbReference type="NCBI Taxonomy" id="255045"/>
    <lineage>
        <taxon>Bacteria</taxon>
        <taxon>Pseudomonadati</taxon>
        <taxon>Pseudomonadota</taxon>
        <taxon>Alphaproteobacteria</taxon>
        <taxon>Hyphomicrobiales</taxon>
        <taxon>Nitrobacteraceae</taxon>
        <taxon>Bradyrhizobium</taxon>
    </lineage>
</organism>
<proteinExistence type="predicted"/>